<dbReference type="PROSITE" id="PS51031">
    <property type="entry name" value="BESS"/>
    <property type="match status" value="1"/>
</dbReference>
<feature type="compositionally biased region" description="Basic and acidic residues" evidence="2">
    <location>
        <begin position="7"/>
        <end position="20"/>
    </location>
</feature>
<evidence type="ECO:0000313" key="5">
    <source>
        <dbReference type="EMBL" id="KAG8226952.1"/>
    </source>
</evidence>
<dbReference type="Proteomes" id="UP000792457">
    <property type="component" value="Unassembled WGS sequence"/>
</dbReference>
<feature type="compositionally biased region" description="Basic and acidic residues" evidence="2">
    <location>
        <begin position="219"/>
        <end position="237"/>
    </location>
</feature>
<feature type="region of interest" description="Disordered" evidence="2">
    <location>
        <begin position="249"/>
        <end position="279"/>
    </location>
</feature>
<dbReference type="SMART" id="SM00595">
    <property type="entry name" value="MADF"/>
    <property type="match status" value="1"/>
</dbReference>
<evidence type="ECO:0000313" key="6">
    <source>
        <dbReference type="Proteomes" id="UP000792457"/>
    </source>
</evidence>
<gene>
    <name evidence="5" type="ORF">J437_LFUL004670</name>
</gene>
<accession>A0A8K0K276</accession>
<dbReference type="PANTHER" id="PTHR12243:SF60">
    <property type="entry name" value="SI:CH211-15D5.12-RELATED"/>
    <property type="match status" value="1"/>
</dbReference>
<feature type="domain" description="BESS" evidence="4">
    <location>
        <begin position="319"/>
        <end position="358"/>
    </location>
</feature>
<dbReference type="GO" id="GO:0005667">
    <property type="term" value="C:transcription regulator complex"/>
    <property type="evidence" value="ECO:0007669"/>
    <property type="project" value="TreeGrafter"/>
</dbReference>
<keyword evidence="1" id="KW-0539">Nucleus</keyword>
<evidence type="ECO:0000256" key="2">
    <source>
        <dbReference type="SAM" id="MobiDB-lite"/>
    </source>
</evidence>
<dbReference type="OrthoDB" id="6147983at2759"/>
<reference evidence="5" key="1">
    <citation type="submission" date="2013-04" db="EMBL/GenBank/DDBJ databases">
        <authorList>
            <person name="Qu J."/>
            <person name="Murali S.C."/>
            <person name="Bandaranaike D."/>
            <person name="Bellair M."/>
            <person name="Blankenburg K."/>
            <person name="Chao H."/>
            <person name="Dinh H."/>
            <person name="Doddapaneni H."/>
            <person name="Downs B."/>
            <person name="Dugan-Rocha S."/>
            <person name="Elkadiri S."/>
            <person name="Gnanaolivu R.D."/>
            <person name="Hernandez B."/>
            <person name="Javaid M."/>
            <person name="Jayaseelan J.C."/>
            <person name="Lee S."/>
            <person name="Li M."/>
            <person name="Ming W."/>
            <person name="Munidasa M."/>
            <person name="Muniz J."/>
            <person name="Nguyen L."/>
            <person name="Ongeri F."/>
            <person name="Osuji N."/>
            <person name="Pu L.-L."/>
            <person name="Puazo M."/>
            <person name="Qu C."/>
            <person name="Quiroz J."/>
            <person name="Raj R."/>
            <person name="Weissenberger G."/>
            <person name="Xin Y."/>
            <person name="Zou X."/>
            <person name="Han Y."/>
            <person name="Richards S."/>
            <person name="Worley K."/>
            <person name="Muzny D."/>
            <person name="Gibbs R."/>
        </authorList>
    </citation>
    <scope>NUCLEOTIDE SEQUENCE</scope>
    <source>
        <strain evidence="5">Sampled in the wild</strain>
    </source>
</reference>
<dbReference type="GO" id="GO:0005634">
    <property type="term" value="C:nucleus"/>
    <property type="evidence" value="ECO:0007669"/>
    <property type="project" value="UniProtKB-SubCell"/>
</dbReference>
<feature type="domain" description="MADF" evidence="3">
    <location>
        <begin position="34"/>
        <end position="131"/>
    </location>
</feature>
<dbReference type="EMBL" id="KZ308305">
    <property type="protein sequence ID" value="KAG8226952.1"/>
    <property type="molecule type" value="Genomic_DNA"/>
</dbReference>
<dbReference type="GO" id="GO:0003677">
    <property type="term" value="F:DNA binding"/>
    <property type="evidence" value="ECO:0007669"/>
    <property type="project" value="InterPro"/>
</dbReference>
<dbReference type="InterPro" id="IPR039353">
    <property type="entry name" value="TF_Adf1"/>
</dbReference>
<sequence length="359" mass="41043">MTEVVSDEDRGAVDRETHTPVDYKKNGKMIDDIKLIAEIKNHPLLYDPGVPENRDMNAKESTWTFIAKSLGYSVRECKMRWKSLRERFARERKKIILSNVEYGSDDEHEKDGKAGTWHLMKHMSFLWNFVFHRNINRSRSMFLNAANEEHMTPVPPASAPIWLLPNMPANNILQALQNKSITPGAEESGEYTMVMQVKNKDPLCVDEENSICFDVDSSDSEKESKISSKRTCDEDTRTEMVTSAMKKMRREMSPGPNDLSTTQDRCRSDSRFSPVTSDSGAVNLHVGKVEQNIKPEHMGEIEGRGYSHAGQSEFNPRERSDDELFCLSIAASMQRLSAKQRALLKLKIQQVMYEVEFPE</sequence>
<comment type="caution">
    <text evidence="5">The sequence shown here is derived from an EMBL/GenBank/DDBJ whole genome shotgun (WGS) entry which is preliminary data.</text>
</comment>
<dbReference type="AlphaFoldDB" id="A0A8K0K276"/>
<dbReference type="InterPro" id="IPR004210">
    <property type="entry name" value="BESS_motif"/>
</dbReference>
<reference evidence="5" key="2">
    <citation type="submission" date="2017-10" db="EMBL/GenBank/DDBJ databases">
        <title>Ladona fulva Genome sequencing and assembly.</title>
        <authorList>
            <person name="Murali S."/>
            <person name="Richards S."/>
            <person name="Bandaranaike D."/>
            <person name="Bellair M."/>
            <person name="Blankenburg K."/>
            <person name="Chao H."/>
            <person name="Dinh H."/>
            <person name="Doddapaneni H."/>
            <person name="Dugan-Rocha S."/>
            <person name="Elkadiri S."/>
            <person name="Gnanaolivu R."/>
            <person name="Hernandez B."/>
            <person name="Skinner E."/>
            <person name="Javaid M."/>
            <person name="Lee S."/>
            <person name="Li M."/>
            <person name="Ming W."/>
            <person name="Munidasa M."/>
            <person name="Muniz J."/>
            <person name="Nguyen L."/>
            <person name="Hughes D."/>
            <person name="Osuji N."/>
            <person name="Pu L.-L."/>
            <person name="Puazo M."/>
            <person name="Qu C."/>
            <person name="Quiroz J."/>
            <person name="Raj R."/>
            <person name="Weissenberger G."/>
            <person name="Xin Y."/>
            <person name="Zou X."/>
            <person name="Han Y."/>
            <person name="Worley K."/>
            <person name="Muzny D."/>
            <person name="Gibbs R."/>
        </authorList>
    </citation>
    <scope>NUCLEOTIDE SEQUENCE</scope>
    <source>
        <strain evidence="5">Sampled in the wild</strain>
    </source>
</reference>
<dbReference type="Pfam" id="PF10545">
    <property type="entry name" value="MADF_DNA_bdg"/>
    <property type="match status" value="1"/>
</dbReference>
<keyword evidence="6" id="KW-1185">Reference proteome</keyword>
<dbReference type="GO" id="GO:0006357">
    <property type="term" value="P:regulation of transcription by RNA polymerase II"/>
    <property type="evidence" value="ECO:0007669"/>
    <property type="project" value="TreeGrafter"/>
</dbReference>
<proteinExistence type="predicted"/>
<dbReference type="PANTHER" id="PTHR12243">
    <property type="entry name" value="MADF DOMAIN TRANSCRIPTION FACTOR"/>
    <property type="match status" value="1"/>
</dbReference>
<dbReference type="Pfam" id="PF02944">
    <property type="entry name" value="BESS"/>
    <property type="match status" value="1"/>
</dbReference>
<organism evidence="5 6">
    <name type="scientific">Ladona fulva</name>
    <name type="common">Scarce chaser dragonfly</name>
    <name type="synonym">Libellula fulva</name>
    <dbReference type="NCBI Taxonomy" id="123851"/>
    <lineage>
        <taxon>Eukaryota</taxon>
        <taxon>Metazoa</taxon>
        <taxon>Ecdysozoa</taxon>
        <taxon>Arthropoda</taxon>
        <taxon>Hexapoda</taxon>
        <taxon>Insecta</taxon>
        <taxon>Pterygota</taxon>
        <taxon>Palaeoptera</taxon>
        <taxon>Odonata</taxon>
        <taxon>Epiprocta</taxon>
        <taxon>Anisoptera</taxon>
        <taxon>Libelluloidea</taxon>
        <taxon>Libellulidae</taxon>
        <taxon>Ladona</taxon>
    </lineage>
</organism>
<dbReference type="PROSITE" id="PS51029">
    <property type="entry name" value="MADF"/>
    <property type="match status" value="1"/>
</dbReference>
<name>A0A8K0K276_LADFU</name>
<feature type="region of interest" description="Disordered" evidence="2">
    <location>
        <begin position="216"/>
        <end position="237"/>
    </location>
</feature>
<evidence type="ECO:0008006" key="7">
    <source>
        <dbReference type="Google" id="ProtNLM"/>
    </source>
</evidence>
<dbReference type="InterPro" id="IPR006578">
    <property type="entry name" value="MADF-dom"/>
</dbReference>
<feature type="region of interest" description="Disordered" evidence="2">
    <location>
        <begin position="1"/>
        <end position="20"/>
    </location>
</feature>
<protein>
    <recommendedName>
        <fullName evidence="7">Transcription factor Adf-1</fullName>
    </recommendedName>
</protein>
<evidence type="ECO:0000256" key="1">
    <source>
        <dbReference type="PROSITE-ProRule" id="PRU00371"/>
    </source>
</evidence>
<evidence type="ECO:0000259" key="3">
    <source>
        <dbReference type="PROSITE" id="PS51029"/>
    </source>
</evidence>
<comment type="subcellular location">
    <subcellularLocation>
        <location evidence="1">Nucleus</location>
    </subcellularLocation>
</comment>
<evidence type="ECO:0000259" key="4">
    <source>
        <dbReference type="PROSITE" id="PS51031"/>
    </source>
</evidence>